<reference evidence="2" key="1">
    <citation type="submission" date="2022-11" db="EMBL/GenBank/DDBJ databases">
        <authorList>
            <person name="Petersen C."/>
        </authorList>
    </citation>
    <scope>NUCLEOTIDE SEQUENCE</scope>
    <source>
        <strain evidence="2">IBT 30069</strain>
    </source>
</reference>
<keyword evidence="3" id="KW-1185">Reference proteome</keyword>
<evidence type="ECO:0000313" key="2">
    <source>
        <dbReference type="EMBL" id="KAJ5096900.1"/>
    </source>
</evidence>
<sequence>MNIKLLAILSSLASIAAADCDQNTLTRCNWHGSSPDCGNDGRAVGYTDGTWTLTATTQYKDHTDLMEAHAISEDCYNDYGAGCWGGYKRLWFKRIMMFYAVG</sequence>
<evidence type="ECO:0000256" key="1">
    <source>
        <dbReference type="SAM" id="SignalP"/>
    </source>
</evidence>
<feature type="signal peptide" evidence="1">
    <location>
        <begin position="1"/>
        <end position="18"/>
    </location>
</feature>
<name>A0A9W9K8K1_9EURO</name>
<dbReference type="AlphaFoldDB" id="A0A9W9K8K1"/>
<feature type="chain" id="PRO_5040903605" evidence="1">
    <location>
        <begin position="19"/>
        <end position="102"/>
    </location>
</feature>
<proteinExistence type="predicted"/>
<accession>A0A9W9K8K1</accession>
<protein>
    <submittedName>
        <fullName evidence="2">Uncharacterized protein</fullName>
    </submittedName>
</protein>
<dbReference type="EMBL" id="JAPQKH010000005">
    <property type="protein sequence ID" value="KAJ5096900.1"/>
    <property type="molecule type" value="Genomic_DNA"/>
</dbReference>
<comment type="caution">
    <text evidence="2">The sequence shown here is derived from an EMBL/GenBank/DDBJ whole genome shotgun (WGS) entry which is preliminary data.</text>
</comment>
<evidence type="ECO:0000313" key="3">
    <source>
        <dbReference type="Proteomes" id="UP001149165"/>
    </source>
</evidence>
<keyword evidence="1" id="KW-0732">Signal</keyword>
<dbReference type="OrthoDB" id="4509620at2759"/>
<gene>
    <name evidence="2" type="ORF">N7456_007621</name>
</gene>
<dbReference type="Proteomes" id="UP001149165">
    <property type="component" value="Unassembled WGS sequence"/>
</dbReference>
<organism evidence="2 3">
    <name type="scientific">Penicillium angulare</name>
    <dbReference type="NCBI Taxonomy" id="116970"/>
    <lineage>
        <taxon>Eukaryota</taxon>
        <taxon>Fungi</taxon>
        <taxon>Dikarya</taxon>
        <taxon>Ascomycota</taxon>
        <taxon>Pezizomycotina</taxon>
        <taxon>Eurotiomycetes</taxon>
        <taxon>Eurotiomycetidae</taxon>
        <taxon>Eurotiales</taxon>
        <taxon>Aspergillaceae</taxon>
        <taxon>Penicillium</taxon>
    </lineage>
</organism>
<reference evidence="2" key="2">
    <citation type="journal article" date="2023" name="IMA Fungus">
        <title>Comparative genomic study of the Penicillium genus elucidates a diverse pangenome and 15 lateral gene transfer events.</title>
        <authorList>
            <person name="Petersen C."/>
            <person name="Sorensen T."/>
            <person name="Nielsen M.R."/>
            <person name="Sondergaard T.E."/>
            <person name="Sorensen J.L."/>
            <person name="Fitzpatrick D.A."/>
            <person name="Frisvad J.C."/>
            <person name="Nielsen K.L."/>
        </authorList>
    </citation>
    <scope>NUCLEOTIDE SEQUENCE</scope>
    <source>
        <strain evidence="2">IBT 30069</strain>
    </source>
</reference>